<protein>
    <submittedName>
        <fullName evidence="1">Uncharacterized protein</fullName>
    </submittedName>
</protein>
<evidence type="ECO:0000313" key="1">
    <source>
        <dbReference type="EMBL" id="KAF2163924.1"/>
    </source>
</evidence>
<dbReference type="RefSeq" id="XP_033664813.1">
    <property type="nucleotide sequence ID" value="XM_033807798.1"/>
</dbReference>
<keyword evidence="2" id="KW-1185">Reference proteome</keyword>
<dbReference type="Proteomes" id="UP000799537">
    <property type="component" value="Unassembled WGS sequence"/>
</dbReference>
<accession>A0A6A6C9V2</accession>
<dbReference type="GeneID" id="54561070"/>
<dbReference type="EMBL" id="ML993606">
    <property type="protein sequence ID" value="KAF2163924.1"/>
    <property type="molecule type" value="Genomic_DNA"/>
</dbReference>
<organism evidence="1 2">
    <name type="scientific">Zasmidium cellare ATCC 36951</name>
    <dbReference type="NCBI Taxonomy" id="1080233"/>
    <lineage>
        <taxon>Eukaryota</taxon>
        <taxon>Fungi</taxon>
        <taxon>Dikarya</taxon>
        <taxon>Ascomycota</taxon>
        <taxon>Pezizomycotina</taxon>
        <taxon>Dothideomycetes</taxon>
        <taxon>Dothideomycetidae</taxon>
        <taxon>Mycosphaerellales</taxon>
        <taxon>Mycosphaerellaceae</taxon>
        <taxon>Zasmidium</taxon>
    </lineage>
</organism>
<sequence length="290" mass="33540">MPALVEEGTLTKSGLLYEGNFHGWRVKVNAILKMHDLDRVVSDPLHYARNASKEHKAVEIITNHVSPALFKRVPVEKRRCPRLLWRSLKTLAKPFRLLDLPDEVRNRTCGFAVEDHTQYGQQPPPFARCSRKLRDEVRPLWVSYNYFHLSFDEDALLDYETFETHARTWFREFGAQNVKFLRHLKVSFEGTAPNGSPFSGSLNFTYSSRSGFKVSTAQSPFVGGGNKWTDRFRWDVFVADIREPMRGVEADRKMLGLQGESILLSLTSRSIVWVEEWRALLRAYELDGLY</sequence>
<evidence type="ECO:0000313" key="2">
    <source>
        <dbReference type="Proteomes" id="UP000799537"/>
    </source>
</evidence>
<name>A0A6A6C9V2_ZASCE</name>
<gene>
    <name evidence="1" type="ORF">M409DRAFT_25701</name>
</gene>
<proteinExistence type="predicted"/>
<reference evidence="1" key="1">
    <citation type="journal article" date="2020" name="Stud. Mycol.">
        <title>101 Dothideomycetes genomes: a test case for predicting lifestyles and emergence of pathogens.</title>
        <authorList>
            <person name="Haridas S."/>
            <person name="Albert R."/>
            <person name="Binder M."/>
            <person name="Bloem J."/>
            <person name="Labutti K."/>
            <person name="Salamov A."/>
            <person name="Andreopoulos B."/>
            <person name="Baker S."/>
            <person name="Barry K."/>
            <person name="Bills G."/>
            <person name="Bluhm B."/>
            <person name="Cannon C."/>
            <person name="Castanera R."/>
            <person name="Culley D."/>
            <person name="Daum C."/>
            <person name="Ezra D."/>
            <person name="Gonzalez J."/>
            <person name="Henrissat B."/>
            <person name="Kuo A."/>
            <person name="Liang C."/>
            <person name="Lipzen A."/>
            <person name="Lutzoni F."/>
            <person name="Magnuson J."/>
            <person name="Mondo S."/>
            <person name="Nolan M."/>
            <person name="Ohm R."/>
            <person name="Pangilinan J."/>
            <person name="Park H.-J."/>
            <person name="Ramirez L."/>
            <person name="Alfaro M."/>
            <person name="Sun H."/>
            <person name="Tritt A."/>
            <person name="Yoshinaga Y."/>
            <person name="Zwiers L.-H."/>
            <person name="Turgeon B."/>
            <person name="Goodwin S."/>
            <person name="Spatafora J."/>
            <person name="Crous P."/>
            <person name="Grigoriev I."/>
        </authorList>
    </citation>
    <scope>NUCLEOTIDE SEQUENCE</scope>
    <source>
        <strain evidence="1">ATCC 36951</strain>
    </source>
</reference>
<dbReference type="OrthoDB" id="3648975at2759"/>
<dbReference type="AlphaFoldDB" id="A0A6A6C9V2"/>